<keyword evidence="3" id="KW-1185">Reference proteome</keyword>
<accession>A0ABR4FLB2</accession>
<keyword evidence="1" id="KW-0732">Signal</keyword>
<feature type="signal peptide" evidence="1">
    <location>
        <begin position="1"/>
        <end position="26"/>
    </location>
</feature>
<dbReference type="Proteomes" id="UP001610563">
    <property type="component" value="Unassembled WGS sequence"/>
</dbReference>
<evidence type="ECO:0008006" key="4">
    <source>
        <dbReference type="Google" id="ProtNLM"/>
    </source>
</evidence>
<dbReference type="EMBL" id="JBFTWV010000198">
    <property type="protein sequence ID" value="KAL2784025.1"/>
    <property type="molecule type" value="Genomic_DNA"/>
</dbReference>
<evidence type="ECO:0000256" key="1">
    <source>
        <dbReference type="SAM" id="SignalP"/>
    </source>
</evidence>
<proteinExistence type="predicted"/>
<name>A0ABR4FLB2_9EURO</name>
<gene>
    <name evidence="2" type="ORF">BJX66DRAFT_317382</name>
</gene>
<feature type="chain" id="PRO_5046303157" description="DUF1214 domain-containing protein" evidence="1">
    <location>
        <begin position="27"/>
        <end position="449"/>
    </location>
</feature>
<evidence type="ECO:0000313" key="2">
    <source>
        <dbReference type="EMBL" id="KAL2784025.1"/>
    </source>
</evidence>
<evidence type="ECO:0000313" key="3">
    <source>
        <dbReference type="Proteomes" id="UP001610563"/>
    </source>
</evidence>
<sequence>MQRLSVRHTLATAVTALCAIATTANAAPRSVANPLATEDQRVLDALAIEINNGHDFPVLKASAKAAYQTAHGLPISDEASSTLDAAIDELAFSAIQKAVNNDPYYPKVYVVDAGPREWFGLDVPGGRYSYDNPDCVYRTIPIDSGLSYIVTGKRFTPGPTDVSFSLISNPNSQNTVAYLAGEDLVLGSDGSYKITINSTSAEGATNHIQSTSDATQLLIRNNLGDWTTETPDEISVRIIDDASDHDPISKTKIVLDATSNLGQSIVTYGVGALGLKTSINAVNTLSDPSQSSSLGTLTSQASSFGHFELAIDEALVVTLTPGAATYFVVPVTNPWMVTTDPAKQISLNSVQADPNTDGTYTFVVSLQDPEVYNWINTTGLTEGTIMARWQGLPTGSESSSSSDVAIDIQVVPLSELASVLPTGTRYVTPSERAVQLEERAAGYARRLQG</sequence>
<protein>
    <recommendedName>
        <fullName evidence="4">DUF1214 domain-containing protein</fullName>
    </recommendedName>
</protein>
<organism evidence="2 3">
    <name type="scientific">Aspergillus keveii</name>
    <dbReference type="NCBI Taxonomy" id="714993"/>
    <lineage>
        <taxon>Eukaryota</taxon>
        <taxon>Fungi</taxon>
        <taxon>Dikarya</taxon>
        <taxon>Ascomycota</taxon>
        <taxon>Pezizomycotina</taxon>
        <taxon>Eurotiomycetes</taxon>
        <taxon>Eurotiomycetidae</taxon>
        <taxon>Eurotiales</taxon>
        <taxon>Aspergillaceae</taxon>
        <taxon>Aspergillus</taxon>
        <taxon>Aspergillus subgen. Nidulantes</taxon>
    </lineage>
</organism>
<comment type="caution">
    <text evidence="2">The sequence shown here is derived from an EMBL/GenBank/DDBJ whole genome shotgun (WGS) entry which is preliminary data.</text>
</comment>
<reference evidence="2 3" key="1">
    <citation type="submission" date="2024-07" db="EMBL/GenBank/DDBJ databases">
        <title>Section-level genome sequencing and comparative genomics of Aspergillus sections Usti and Cavernicolus.</title>
        <authorList>
            <consortium name="Lawrence Berkeley National Laboratory"/>
            <person name="Nybo J.L."/>
            <person name="Vesth T.C."/>
            <person name="Theobald S."/>
            <person name="Frisvad J.C."/>
            <person name="Larsen T.O."/>
            <person name="Kjaerboelling I."/>
            <person name="Rothschild-Mancinelli K."/>
            <person name="Lyhne E.K."/>
            <person name="Kogle M.E."/>
            <person name="Barry K."/>
            <person name="Clum A."/>
            <person name="Na H."/>
            <person name="Ledsgaard L."/>
            <person name="Lin J."/>
            <person name="Lipzen A."/>
            <person name="Kuo A."/>
            <person name="Riley R."/>
            <person name="Mondo S."/>
            <person name="Labutti K."/>
            <person name="Haridas S."/>
            <person name="Pangalinan J."/>
            <person name="Salamov A.A."/>
            <person name="Simmons B.A."/>
            <person name="Magnuson J.K."/>
            <person name="Chen J."/>
            <person name="Drula E."/>
            <person name="Henrissat B."/>
            <person name="Wiebenga A."/>
            <person name="Lubbers R.J."/>
            <person name="Gomes A.C."/>
            <person name="Makela M.R."/>
            <person name="Stajich J."/>
            <person name="Grigoriev I.V."/>
            <person name="Mortensen U.H."/>
            <person name="De Vries R.P."/>
            <person name="Baker S.E."/>
            <person name="Andersen M.R."/>
        </authorList>
    </citation>
    <scope>NUCLEOTIDE SEQUENCE [LARGE SCALE GENOMIC DNA]</scope>
    <source>
        <strain evidence="2 3">CBS 209.92</strain>
    </source>
</reference>